<name>A0A8W8NXI7_MAGGI</name>
<dbReference type="Gene3D" id="2.60.40.10">
    <property type="entry name" value="Immunoglobulins"/>
    <property type="match status" value="1"/>
</dbReference>
<dbReference type="InterPro" id="IPR018247">
    <property type="entry name" value="EF_Hand_1_Ca_BS"/>
</dbReference>
<evidence type="ECO:0008006" key="6">
    <source>
        <dbReference type="Google" id="ProtNLM"/>
    </source>
</evidence>
<organism evidence="4 5">
    <name type="scientific">Magallana gigas</name>
    <name type="common">Pacific oyster</name>
    <name type="synonym">Crassostrea gigas</name>
    <dbReference type="NCBI Taxonomy" id="29159"/>
    <lineage>
        <taxon>Eukaryota</taxon>
        <taxon>Metazoa</taxon>
        <taxon>Spiralia</taxon>
        <taxon>Lophotrochozoa</taxon>
        <taxon>Mollusca</taxon>
        <taxon>Bivalvia</taxon>
        <taxon>Autobranchia</taxon>
        <taxon>Pteriomorphia</taxon>
        <taxon>Ostreida</taxon>
        <taxon>Ostreoidea</taxon>
        <taxon>Ostreidae</taxon>
        <taxon>Magallana</taxon>
    </lineage>
</organism>
<dbReference type="AlphaFoldDB" id="A0A8W8NXI7"/>
<feature type="region of interest" description="Disordered" evidence="2">
    <location>
        <begin position="22"/>
        <end position="53"/>
    </location>
</feature>
<dbReference type="InterPro" id="IPR011992">
    <property type="entry name" value="EF-hand-dom_pair"/>
</dbReference>
<feature type="transmembrane region" description="Helical" evidence="3">
    <location>
        <begin position="66"/>
        <end position="85"/>
    </location>
</feature>
<feature type="compositionally biased region" description="Basic residues" evidence="2">
    <location>
        <begin position="34"/>
        <end position="44"/>
    </location>
</feature>
<reference evidence="4" key="1">
    <citation type="submission" date="2022-08" db="UniProtKB">
        <authorList>
            <consortium name="EnsemblMetazoa"/>
        </authorList>
    </citation>
    <scope>IDENTIFICATION</scope>
    <source>
        <strain evidence="4">05x7-T-G4-1.051#20</strain>
    </source>
</reference>
<dbReference type="SUPFAM" id="SSF47473">
    <property type="entry name" value="EF-hand"/>
    <property type="match status" value="1"/>
</dbReference>
<dbReference type="EnsemblMetazoa" id="G796.1">
    <property type="protein sequence ID" value="G796.1:cds"/>
    <property type="gene ID" value="G796"/>
</dbReference>
<feature type="compositionally biased region" description="Polar residues" evidence="2">
    <location>
        <begin position="570"/>
        <end position="583"/>
    </location>
</feature>
<dbReference type="Pfam" id="PF22352">
    <property type="entry name" value="K319L-like_PKD"/>
    <property type="match status" value="1"/>
</dbReference>
<keyword evidence="3" id="KW-0472">Membrane</keyword>
<keyword evidence="3" id="KW-1133">Transmembrane helix</keyword>
<feature type="region of interest" description="Disordered" evidence="2">
    <location>
        <begin position="317"/>
        <end position="342"/>
    </location>
</feature>
<dbReference type="SUPFAM" id="SSF49299">
    <property type="entry name" value="PKD domain"/>
    <property type="match status" value="1"/>
</dbReference>
<keyword evidence="5" id="KW-1185">Reference proteome</keyword>
<dbReference type="InterPro" id="IPR035986">
    <property type="entry name" value="PKD_dom_sf"/>
</dbReference>
<protein>
    <recommendedName>
        <fullName evidence="6">EF-hand domain-containing protein</fullName>
    </recommendedName>
</protein>
<dbReference type="InterPro" id="IPR013783">
    <property type="entry name" value="Ig-like_fold"/>
</dbReference>
<dbReference type="InterPro" id="IPR042352">
    <property type="entry name" value="EFCAB14"/>
</dbReference>
<accession>A0A8W8NXI7</accession>
<evidence type="ECO:0000313" key="5">
    <source>
        <dbReference type="Proteomes" id="UP000005408"/>
    </source>
</evidence>
<keyword evidence="1" id="KW-0106">Calcium</keyword>
<dbReference type="Proteomes" id="UP000005408">
    <property type="component" value="Unassembled WGS sequence"/>
</dbReference>
<sequence>MKKGSNGHIQREELMMTLLDDSSETDELQLPPLKGKKQVRRKRNPYSSPSSSHGGICNCWQFMKMLIILLLVCSVTVMGFITVWLSNQVKDLQQQLNEDVGFKPPKKMKKRRELDALVGSGKTRRKMKNGHELLRTESESSEVDEFLITDRKSFMRQGRVSCCSTCMSVFGFFMVVTCFICIGALLYMHLQLKENVEKIREEVNKVKGSSLQTSVDELKQQIQSSIKKDLVNVTQSPKEMADVKLRLSSLTSKVNDQSSALEAVSKSQPGSHVIVNQVNTLSKQVPIISNTIGDLGVDVKAMKLEVEKLKEKVEKELADLKQQQTPEMGSGGRESGGRESGHVDLDTEKLENLSNMIQLVNNSLWSELPKIQSKLSSHEVYLSALQNITANLQTQFKALNSDHSSILKDHKGMDQDSGEGTAKTKLLIHQVIEDMGLANQTSPSESLDNLSVKIDSITSTVGTLRDQFKLMKDSQGTTGSADTGSIQTSLQALNRSVEVLKEDFHTLMGKVGKQSNTITELSKTVEVLKHFSATLDKDHREMVNGQTTSAAPPTPTIRTPVVKSDLDSLPASSKTSSVPTSTARAPDVKQDEDLVPTTKLPPHNTEPIVKNENKPPVAKTEGHITITLPIQELYLNGTGSTDDEDIALYHWEQKDGPSVLNIFREDEAIARATGDFIPGQYIFELQVWDAESLTSKKTLIVDVQDKPSEKSVRSTLDVSQPTSPPEVHKFITMKLVNSYEDLETGVRRWDKDGDGLVDVQDLPDYMPDPPSQQKLEMFDFNHDGLYNIDELAVALGFQPWPKDQPKPGISNKKAAQ</sequence>
<dbReference type="PANTHER" id="PTHR15717">
    <property type="entry name" value="PROTEIN KIAA0494"/>
    <property type="match status" value="1"/>
</dbReference>
<dbReference type="PROSITE" id="PS00018">
    <property type="entry name" value="EF_HAND_1"/>
    <property type="match status" value="1"/>
</dbReference>
<evidence type="ECO:0000256" key="1">
    <source>
        <dbReference type="ARBA" id="ARBA00022837"/>
    </source>
</evidence>
<feature type="transmembrane region" description="Helical" evidence="3">
    <location>
        <begin position="169"/>
        <end position="190"/>
    </location>
</feature>
<evidence type="ECO:0000256" key="2">
    <source>
        <dbReference type="SAM" id="MobiDB-lite"/>
    </source>
</evidence>
<feature type="region of interest" description="Disordered" evidence="2">
    <location>
        <begin position="564"/>
        <end position="616"/>
    </location>
</feature>
<proteinExistence type="predicted"/>
<dbReference type="PANTHER" id="PTHR15717:SF2">
    <property type="entry name" value="EF-HAND CALCIUM-BINDING DOMAIN-CONTAINING PROTEIN 14"/>
    <property type="match status" value="1"/>
</dbReference>
<keyword evidence="3" id="KW-0812">Transmembrane</keyword>
<evidence type="ECO:0000313" key="4">
    <source>
        <dbReference type="EnsemblMetazoa" id="G796.1:cds"/>
    </source>
</evidence>
<evidence type="ECO:0000256" key="3">
    <source>
        <dbReference type="SAM" id="Phobius"/>
    </source>
</evidence>